<dbReference type="AlphaFoldDB" id="A0A2A3M1J2"/>
<gene>
    <name evidence="1" type="ORF">CMV24_18720</name>
</gene>
<organism evidence="1 2">
    <name type="scientific">Pseudomonas plecoglossicida</name>
    <dbReference type="NCBI Taxonomy" id="70775"/>
    <lineage>
        <taxon>Bacteria</taxon>
        <taxon>Pseudomonadati</taxon>
        <taxon>Pseudomonadota</taxon>
        <taxon>Gammaproteobacteria</taxon>
        <taxon>Pseudomonadales</taxon>
        <taxon>Pseudomonadaceae</taxon>
        <taxon>Pseudomonas</taxon>
    </lineage>
</organism>
<evidence type="ECO:0000313" key="2">
    <source>
        <dbReference type="Proteomes" id="UP000218102"/>
    </source>
</evidence>
<name>A0A2A3M1J2_PSEDL</name>
<dbReference type="Proteomes" id="UP000218102">
    <property type="component" value="Unassembled WGS sequence"/>
</dbReference>
<comment type="caution">
    <text evidence="1">The sequence shown here is derived from an EMBL/GenBank/DDBJ whole genome shotgun (WGS) entry which is preliminary data.</text>
</comment>
<reference evidence="1 2" key="1">
    <citation type="submission" date="2017-09" db="EMBL/GenBank/DDBJ databases">
        <authorList>
            <person name="Ehlers B."/>
            <person name="Leendertz F.H."/>
        </authorList>
    </citation>
    <scope>NUCLEOTIDE SEQUENCE [LARGE SCALE GENOMIC DNA]</scope>
    <source>
        <strain evidence="1 2">DJ-1</strain>
    </source>
</reference>
<evidence type="ECO:0000313" key="1">
    <source>
        <dbReference type="EMBL" id="PBJ94035.1"/>
    </source>
</evidence>
<protein>
    <submittedName>
        <fullName evidence="1">Uncharacterized protein</fullName>
    </submittedName>
</protein>
<accession>A0A2A3M1J2</accession>
<proteinExistence type="predicted"/>
<dbReference type="EMBL" id="NTME01000020">
    <property type="protein sequence ID" value="PBJ94035.1"/>
    <property type="molecule type" value="Genomic_DNA"/>
</dbReference>
<sequence length="65" mass="6995">MKCPSPSCDGCWPWGCFAALRGHARSHRFCAGFRFCADPVGAGVPAKGRTAAPMISAGTLRQKWR</sequence>